<keyword evidence="2" id="KW-1185">Reference proteome</keyword>
<organism evidence="1 2">
    <name type="scientific">Erythroxylum novogranatense</name>
    <dbReference type="NCBI Taxonomy" id="1862640"/>
    <lineage>
        <taxon>Eukaryota</taxon>
        <taxon>Viridiplantae</taxon>
        <taxon>Streptophyta</taxon>
        <taxon>Embryophyta</taxon>
        <taxon>Tracheophyta</taxon>
        <taxon>Spermatophyta</taxon>
        <taxon>Magnoliopsida</taxon>
        <taxon>eudicotyledons</taxon>
        <taxon>Gunneridae</taxon>
        <taxon>Pentapetalae</taxon>
        <taxon>rosids</taxon>
        <taxon>fabids</taxon>
        <taxon>Malpighiales</taxon>
        <taxon>Erythroxylaceae</taxon>
        <taxon>Erythroxylum</taxon>
    </lineage>
</organism>
<dbReference type="InterPro" id="IPR008480">
    <property type="entry name" value="DUF761_pln"/>
</dbReference>
<accession>A0AAV8SFY3</accession>
<gene>
    <name evidence="1" type="ORF">K2173_016259</name>
</gene>
<comment type="caution">
    <text evidence="1">The sequence shown here is derived from an EMBL/GenBank/DDBJ whole genome shotgun (WGS) entry which is preliminary data.</text>
</comment>
<evidence type="ECO:0008006" key="3">
    <source>
        <dbReference type="Google" id="ProtNLM"/>
    </source>
</evidence>
<evidence type="ECO:0000313" key="2">
    <source>
        <dbReference type="Proteomes" id="UP001159364"/>
    </source>
</evidence>
<dbReference type="EMBL" id="JAIWQS010000011">
    <property type="protein sequence ID" value="KAJ8751078.1"/>
    <property type="molecule type" value="Genomic_DNA"/>
</dbReference>
<dbReference type="Pfam" id="PF05553">
    <property type="entry name" value="DUF761"/>
    <property type="match status" value="1"/>
</dbReference>
<name>A0AAV8SFY3_9ROSI</name>
<proteinExistence type="predicted"/>
<dbReference type="AlphaFoldDB" id="A0AAV8SFY3"/>
<protein>
    <recommendedName>
        <fullName evidence="3">DUF761 domain-containing protein</fullName>
    </recommendedName>
</protein>
<reference evidence="1 2" key="1">
    <citation type="submission" date="2021-09" db="EMBL/GenBank/DDBJ databases">
        <title>Genomic insights and catalytic innovation underlie evolution of tropane alkaloids biosynthesis.</title>
        <authorList>
            <person name="Wang Y.-J."/>
            <person name="Tian T."/>
            <person name="Huang J.-P."/>
            <person name="Huang S.-X."/>
        </authorList>
    </citation>
    <scope>NUCLEOTIDE SEQUENCE [LARGE SCALE GENOMIC DNA]</scope>
    <source>
        <strain evidence="1">KIB-2018</strain>
        <tissue evidence="1">Leaf</tissue>
    </source>
</reference>
<sequence length="123" mass="14293">MGTDSSSLLARLRRVVNKVKILLSFEMNRWRLASMIGVYSRRYRFSFNDRPGLRACTDDVESSENSVSSPYALRRTISYQSEDDIDKRAETFIENFRRQLRIERQVSLELKYLQGNGSTSTSP</sequence>
<evidence type="ECO:0000313" key="1">
    <source>
        <dbReference type="EMBL" id="KAJ8751078.1"/>
    </source>
</evidence>
<dbReference type="Proteomes" id="UP001159364">
    <property type="component" value="Linkage Group LG11"/>
</dbReference>